<dbReference type="Proteomes" id="UP001164459">
    <property type="component" value="Chromosome"/>
</dbReference>
<dbReference type="RefSeq" id="WP_269041458.1">
    <property type="nucleotide sequence ID" value="NZ_CP114040.1"/>
</dbReference>
<keyword evidence="2" id="KW-1185">Reference proteome</keyword>
<dbReference type="EMBL" id="CP114040">
    <property type="protein sequence ID" value="WAS99097.1"/>
    <property type="molecule type" value="Genomic_DNA"/>
</dbReference>
<protein>
    <submittedName>
        <fullName evidence="1">Uncharacterized protein</fullName>
    </submittedName>
</protein>
<name>A0ABY7HIH1_9BACT</name>
<gene>
    <name evidence="1" type="ORF">O0S08_23455</name>
</gene>
<organism evidence="1 2">
    <name type="scientific">Nannocystis punicea</name>
    <dbReference type="NCBI Taxonomy" id="2995304"/>
    <lineage>
        <taxon>Bacteria</taxon>
        <taxon>Pseudomonadati</taxon>
        <taxon>Myxococcota</taxon>
        <taxon>Polyangia</taxon>
        <taxon>Nannocystales</taxon>
        <taxon>Nannocystaceae</taxon>
        <taxon>Nannocystis</taxon>
    </lineage>
</organism>
<evidence type="ECO:0000313" key="1">
    <source>
        <dbReference type="EMBL" id="WAS99097.1"/>
    </source>
</evidence>
<accession>A0ABY7HIH1</accession>
<reference evidence="1" key="1">
    <citation type="submission" date="2022-11" db="EMBL/GenBank/DDBJ databases">
        <title>Minimal conservation of predation-associated metabolite biosynthetic gene clusters underscores biosynthetic potential of Myxococcota including descriptions for ten novel species: Archangium lansinium sp. nov., Myxococcus landrumus sp. nov., Nannocystis bai.</title>
        <authorList>
            <person name="Ahearne A."/>
            <person name="Stevens C."/>
            <person name="Dowd S."/>
        </authorList>
    </citation>
    <scope>NUCLEOTIDE SEQUENCE</scope>
    <source>
        <strain evidence="1">Fl3</strain>
    </source>
</reference>
<evidence type="ECO:0000313" key="2">
    <source>
        <dbReference type="Proteomes" id="UP001164459"/>
    </source>
</evidence>
<sequence>MLRAGGSIAHSVAGAPGRAWGRVRALPLALAAVIAAAPDEAAATEVRAVARTLGEGYMVQVPGPEGQLLSRRRLVQYVNLGVYDLLPPRAADEKRRAWEDGQLRIVTSMRLRHDFGSYVRPGDDRAARLVNAIDGRQIDVMFAYLEGENLGNRVDFKLGRQFEFSGLDWYAFDGGWARVRIPAHLALEAFGGLQVDGTAVFGLPTFELDGTQGTAADRAFSPMFGAGVSLWGLKWIDARVAYRRTFTPAGINRQIVDDDGSLGLPSGVDQEVVSASFAGNFAGGRVSPYGALRMNLGTGRLDDVTAGLQLAFTPQHLLRALYIRTLPIFDLDSIFNVFALTPFEDARLVFEVRPRPRISLQARGQMRFFRSETTAALGTSPLKTLQLGAGGGASAAYRGRRFSGRLDGYGLGGEGGTRAGGSLDTRTMVWWDRLALDARIYGVYYRDEVTEARRGYSVALQLGLNAQLWRGIHLAVLGEEMFTTFYSQAFRLFGALTADWSIRVRR</sequence>
<proteinExistence type="predicted"/>